<dbReference type="InterPro" id="IPR003390">
    <property type="entry name" value="DNA_integrity_scan_DisA_N"/>
</dbReference>
<sequence length="194" mass="22116">MKKQLLAIEEVLKKSEVALPISLKMKLAELILGLSLSRKHFGLFVIFGWKNKWRKFTDVSDSSQDIFLKRRVNVKNLQFGKQKHYDIATTINFDGAILINRRGNIVHSGVMLEGLRPRIVADKINPGRFEDLSEQFGFKQKVHLRHLNAITASYVFKGTTVFTVSEETGSFHVFEKGGIIYSTVSDERGNLQTF</sequence>
<gene>
    <name evidence="2" type="ORF">UX53_C0010G0006</name>
</gene>
<feature type="domain" description="DAC" evidence="1">
    <location>
        <begin position="5"/>
        <end position="186"/>
    </location>
</feature>
<protein>
    <recommendedName>
        <fullName evidence="1">DAC domain-containing protein</fullName>
    </recommendedName>
</protein>
<comment type="caution">
    <text evidence="2">The sequence shown here is derived from an EMBL/GenBank/DDBJ whole genome shotgun (WGS) entry which is preliminary data.</text>
</comment>
<dbReference type="SUPFAM" id="SSF143597">
    <property type="entry name" value="YojJ-like"/>
    <property type="match status" value="1"/>
</dbReference>
<dbReference type="Gene3D" id="3.40.1700.10">
    <property type="entry name" value="DNA integrity scanning protein, DisA, N-terminal domain"/>
    <property type="match status" value="1"/>
</dbReference>
<dbReference type="Proteomes" id="UP000033818">
    <property type="component" value="Unassembled WGS sequence"/>
</dbReference>
<dbReference type="InterPro" id="IPR036888">
    <property type="entry name" value="DNA_integrity_DisA_N_sf"/>
</dbReference>
<proteinExistence type="predicted"/>
<name>A0A0G1Q2H5_9BACT</name>
<organism evidence="2 3">
    <name type="scientific">Candidatus Azambacteria bacterium GW2011_GWB2_46_37</name>
    <dbReference type="NCBI Taxonomy" id="1618618"/>
    <lineage>
        <taxon>Bacteria</taxon>
        <taxon>Candidatus Azamiibacteriota</taxon>
    </lineage>
</organism>
<evidence type="ECO:0000259" key="1">
    <source>
        <dbReference type="PROSITE" id="PS51794"/>
    </source>
</evidence>
<reference evidence="2 3" key="1">
    <citation type="journal article" date="2015" name="Nature">
        <title>rRNA introns, odd ribosomes, and small enigmatic genomes across a large radiation of phyla.</title>
        <authorList>
            <person name="Brown C.T."/>
            <person name="Hug L.A."/>
            <person name="Thomas B.C."/>
            <person name="Sharon I."/>
            <person name="Castelle C.J."/>
            <person name="Singh A."/>
            <person name="Wilkins M.J."/>
            <person name="Williams K.H."/>
            <person name="Banfield J.F."/>
        </authorList>
    </citation>
    <scope>NUCLEOTIDE SEQUENCE [LARGE SCALE GENOMIC DNA]</scope>
</reference>
<evidence type="ECO:0000313" key="3">
    <source>
        <dbReference type="Proteomes" id="UP000033818"/>
    </source>
</evidence>
<dbReference type="EMBL" id="LCMO01000010">
    <property type="protein sequence ID" value="KKU39271.1"/>
    <property type="molecule type" value="Genomic_DNA"/>
</dbReference>
<accession>A0A0G1Q2H5</accession>
<evidence type="ECO:0000313" key="2">
    <source>
        <dbReference type="EMBL" id="KKU39271.1"/>
    </source>
</evidence>
<dbReference type="AlphaFoldDB" id="A0A0G1Q2H5"/>
<dbReference type="PROSITE" id="PS51794">
    <property type="entry name" value="DAC"/>
    <property type="match status" value="1"/>
</dbReference>